<evidence type="ECO:0000259" key="8">
    <source>
        <dbReference type="PROSITE" id="PS50113"/>
    </source>
</evidence>
<dbReference type="InterPro" id="IPR003594">
    <property type="entry name" value="HATPase_dom"/>
</dbReference>
<evidence type="ECO:0000256" key="1">
    <source>
        <dbReference type="ARBA" id="ARBA00000085"/>
    </source>
</evidence>
<dbReference type="Gene3D" id="2.10.70.100">
    <property type="match status" value="1"/>
</dbReference>
<evidence type="ECO:0000256" key="5">
    <source>
        <dbReference type="ARBA" id="ARBA00022777"/>
    </source>
</evidence>
<gene>
    <name evidence="9" type="ORF">M0L20_24235</name>
</gene>
<keyword evidence="4" id="KW-0808">Transferase</keyword>
<feature type="domain" description="PAS" evidence="7">
    <location>
        <begin position="694"/>
        <end position="767"/>
    </location>
</feature>
<dbReference type="SUPFAM" id="SSF55874">
    <property type="entry name" value="ATPase domain of HSP90 chaperone/DNA topoisomerase II/histidine kinase"/>
    <property type="match status" value="1"/>
</dbReference>
<dbReference type="InterPro" id="IPR036097">
    <property type="entry name" value="HisK_dim/P_sf"/>
</dbReference>
<accession>A0ABT0HS44</accession>
<dbReference type="SMART" id="SM00065">
    <property type="entry name" value="GAF"/>
    <property type="match status" value="1"/>
</dbReference>
<protein>
    <recommendedName>
        <fullName evidence="2">histidine kinase</fullName>
        <ecNumber evidence="2">2.7.13.3</ecNumber>
    </recommendedName>
</protein>
<dbReference type="SUPFAM" id="SSF47384">
    <property type="entry name" value="Homodimeric domain of signal transducing histidine kinase"/>
    <property type="match status" value="1"/>
</dbReference>
<dbReference type="InterPro" id="IPR013767">
    <property type="entry name" value="PAS_fold"/>
</dbReference>
<dbReference type="Gene3D" id="3.30.450.20">
    <property type="entry name" value="PAS domain"/>
    <property type="match status" value="7"/>
</dbReference>
<dbReference type="SMART" id="SM00387">
    <property type="entry name" value="HATPase_c"/>
    <property type="match status" value="1"/>
</dbReference>
<dbReference type="Pfam" id="PF00989">
    <property type="entry name" value="PAS"/>
    <property type="match status" value="2"/>
</dbReference>
<dbReference type="InterPro" id="IPR000014">
    <property type="entry name" value="PAS"/>
</dbReference>
<dbReference type="InterPro" id="IPR005467">
    <property type="entry name" value="His_kinase_dom"/>
</dbReference>
<dbReference type="RefSeq" id="WP_248479647.1">
    <property type="nucleotide sequence ID" value="NZ_JALPRF010000005.1"/>
</dbReference>
<evidence type="ECO:0000313" key="10">
    <source>
        <dbReference type="Proteomes" id="UP001202180"/>
    </source>
</evidence>
<evidence type="ECO:0000313" key="9">
    <source>
        <dbReference type="EMBL" id="MCK8495002.1"/>
    </source>
</evidence>
<dbReference type="Pfam" id="PF00512">
    <property type="entry name" value="HisKA"/>
    <property type="match status" value="1"/>
</dbReference>
<feature type="domain" description="PAS" evidence="7">
    <location>
        <begin position="568"/>
        <end position="638"/>
    </location>
</feature>
<dbReference type="SUPFAM" id="SSF55781">
    <property type="entry name" value="GAF domain-like"/>
    <property type="match status" value="1"/>
</dbReference>
<proteinExistence type="predicted"/>
<comment type="caution">
    <text evidence="9">The sequence shown here is derived from an EMBL/GenBank/DDBJ whole genome shotgun (WGS) entry which is preliminary data.</text>
</comment>
<dbReference type="Proteomes" id="UP001202180">
    <property type="component" value="Unassembled WGS sequence"/>
</dbReference>
<dbReference type="PROSITE" id="PS50112">
    <property type="entry name" value="PAS"/>
    <property type="match status" value="4"/>
</dbReference>
<feature type="domain" description="Histidine kinase" evidence="6">
    <location>
        <begin position="1083"/>
        <end position="1301"/>
    </location>
</feature>
<dbReference type="PANTHER" id="PTHR43304:SF1">
    <property type="entry name" value="PAC DOMAIN-CONTAINING PROTEIN"/>
    <property type="match status" value="1"/>
</dbReference>
<dbReference type="PROSITE" id="PS50109">
    <property type="entry name" value="HIS_KIN"/>
    <property type="match status" value="1"/>
</dbReference>
<dbReference type="EC" id="2.7.13.3" evidence="2"/>
<dbReference type="CDD" id="cd00075">
    <property type="entry name" value="HATPase"/>
    <property type="match status" value="1"/>
</dbReference>
<keyword evidence="5" id="KW-0418">Kinase</keyword>
<feature type="domain" description="PAC" evidence="8">
    <location>
        <begin position="897"/>
        <end position="949"/>
    </location>
</feature>
<evidence type="ECO:0000259" key="7">
    <source>
        <dbReference type="PROSITE" id="PS50112"/>
    </source>
</evidence>
<evidence type="ECO:0000256" key="3">
    <source>
        <dbReference type="ARBA" id="ARBA00022553"/>
    </source>
</evidence>
<organism evidence="9 10">
    <name type="scientific">Spirosoma liriopis</name>
    <dbReference type="NCBI Taxonomy" id="2937440"/>
    <lineage>
        <taxon>Bacteria</taxon>
        <taxon>Pseudomonadati</taxon>
        <taxon>Bacteroidota</taxon>
        <taxon>Cytophagia</taxon>
        <taxon>Cytophagales</taxon>
        <taxon>Cytophagaceae</taxon>
        <taxon>Spirosoma</taxon>
    </lineage>
</organism>
<dbReference type="Pfam" id="PF08447">
    <property type="entry name" value="PAS_3"/>
    <property type="match status" value="2"/>
</dbReference>
<dbReference type="PRINTS" id="PR00344">
    <property type="entry name" value="BCTRLSENSOR"/>
</dbReference>
<dbReference type="Gene3D" id="3.30.450.40">
    <property type="match status" value="1"/>
</dbReference>
<name>A0ABT0HS44_9BACT</name>
<feature type="domain" description="PAS" evidence="7">
    <location>
        <begin position="950"/>
        <end position="1023"/>
    </location>
</feature>
<dbReference type="InterPro" id="IPR029016">
    <property type="entry name" value="GAF-like_dom_sf"/>
</dbReference>
<keyword evidence="10" id="KW-1185">Reference proteome</keyword>
<reference evidence="9 10" key="1">
    <citation type="submission" date="2022-04" db="EMBL/GenBank/DDBJ databases">
        <title>Spirosoma sp. strain RP8 genome sequencing and assembly.</title>
        <authorList>
            <person name="Jung Y."/>
        </authorList>
    </citation>
    <scope>NUCLEOTIDE SEQUENCE [LARGE SCALE GENOMIC DNA]</scope>
    <source>
        <strain evidence="9 10">RP8</strain>
    </source>
</reference>
<keyword evidence="3" id="KW-0597">Phosphoprotein</keyword>
<dbReference type="Pfam" id="PF01590">
    <property type="entry name" value="GAF"/>
    <property type="match status" value="1"/>
</dbReference>
<dbReference type="InterPro" id="IPR036890">
    <property type="entry name" value="HATPase_C_sf"/>
</dbReference>
<feature type="domain" description="PAC" evidence="8">
    <location>
        <begin position="641"/>
        <end position="693"/>
    </location>
</feature>
<sequence>MASSFQHNGALEQQSADLLATQKLLRATLDATKDMIQVFEAVRNEQGEIVDFKWILNNHASEKIYGDVLGKSLLTLNPGVVAEGIFAAFKQVVETGVPQQYEKQYVHEQFDGWFHQSVVKLNDGVTTTTSTITDRKQAQEQIKHSQAFLQSVIDSSLDIIQVFKAVRDETGNIWDFVWVMNNQKALNQNGDVIGKSLLTINPGVVQTGIFDHMVEVAQTGVPYEHEQYYAHEQFSGWFYQALVKTDDGVAMTTRDISRQKQAEQEILRLKDELTQQVTDKYQALFNSIDQGFNIIELIFDDNGRVVDYWQREHNPVFTRMTGIKDAIGKRMSELVPYVEPEWHQMIQDIYYTGEPIRVDYPVGALGQWFTAYMSRVGGEGSPLIACVYDDITERKQREQHQAFLLQLSDTLRTLDDFQTIENTSLQMLSDMLGIDRSYIATSTKGQDHTVVRAAYNPSGLTSLVGNYRMDDFSEGIYRIDEQTLLIEDIATEPTLSELTRTSLKSIDLAALLSVSLREGEQPEMWSFVAANSKPRKWTKGEVELIETVAERTWAAIERAKAEEALRRSEAHLATIFQAAQVGISEIDSTGRFTRVNDKLCQLLGRSTADLLTMNVSDVTFADDISTSEQALQQLIDTREPVSLDKRYVGADGKLVWANSSISLLPFLNESPQTIVVITVDLTRRREAEESLRQSEERYRTLVENLPDYAIFRVGLDGLISEWLEGAQRLTGYAVDEVIGQPVSGLYTPEAQQAGDPTDELNEALQTGRAEHESLRIRKTGEYFWVNEITTAIRLETGQVVGFTKISRDISRRKRAQETLRQHEQRTRLAVEAADMATWEWHLITDEVYWNEQHFRLLGMEPQQEPVPSAVFISHIHPDDRSWVTAELLRVIAEQTLFDVEFRIVRDDGGLRWLSGYGRVTKVKADVSVQISGVMLDVTERKEAEEALKRSEERLQKALSIRTVGVIYFDLEGTIHDANDAFGRMSGYTRRDFIEGRVRWDELTPPEFMAVTRNAQQEYRLKGENTPYEKQYRRPDGSHWWGLFAGKQLGKDDYIEFVLDISESKQAQQALEETDRRKDEFLAMLAHELRNPLAPVRNGIQLLAQTHADDQVLGTLLPIMNRQMDHLLRMLDDLLDVSRISRGKIELRKERIDLTQVVNQAIDAIQTLYTDSGRQLSAQLPAYSLYVDGDATRLHQVVTNLLTNGLRYTNQGGQVWLTLEPVGEQAILRVADNGIGIAAHQLDAIFELFVQADTSLARSHGGLGLGLTLVKELTAMHGGRVEAHSEGLELGSEFVVYLPILIAESVGK</sequence>
<feature type="domain" description="PAC" evidence="8">
    <location>
        <begin position="769"/>
        <end position="821"/>
    </location>
</feature>
<dbReference type="SMART" id="SM00091">
    <property type="entry name" value="PAS"/>
    <property type="match status" value="4"/>
</dbReference>
<dbReference type="InterPro" id="IPR035965">
    <property type="entry name" value="PAS-like_dom_sf"/>
</dbReference>
<dbReference type="PANTHER" id="PTHR43304">
    <property type="entry name" value="PHYTOCHROME-LIKE PROTEIN CPH1"/>
    <property type="match status" value="1"/>
</dbReference>
<dbReference type="InterPro" id="IPR004358">
    <property type="entry name" value="Sig_transdc_His_kin-like_C"/>
</dbReference>
<dbReference type="PROSITE" id="PS50113">
    <property type="entry name" value="PAC"/>
    <property type="match status" value="3"/>
</dbReference>
<dbReference type="CDD" id="cd00082">
    <property type="entry name" value="HisKA"/>
    <property type="match status" value="1"/>
</dbReference>
<dbReference type="Gene3D" id="1.10.287.130">
    <property type="match status" value="1"/>
</dbReference>
<dbReference type="InterPro" id="IPR003661">
    <property type="entry name" value="HisK_dim/P_dom"/>
</dbReference>
<dbReference type="SMART" id="SM00086">
    <property type="entry name" value="PAC"/>
    <property type="match status" value="4"/>
</dbReference>
<dbReference type="Pfam" id="PF02518">
    <property type="entry name" value="HATPase_c"/>
    <property type="match status" value="1"/>
</dbReference>
<dbReference type="SUPFAM" id="SSF55785">
    <property type="entry name" value="PYP-like sensor domain (PAS domain)"/>
    <property type="match status" value="7"/>
</dbReference>
<dbReference type="CDD" id="cd00130">
    <property type="entry name" value="PAS"/>
    <property type="match status" value="4"/>
</dbReference>
<dbReference type="InterPro" id="IPR003018">
    <property type="entry name" value="GAF"/>
</dbReference>
<feature type="domain" description="PAS" evidence="7">
    <location>
        <begin position="822"/>
        <end position="894"/>
    </location>
</feature>
<dbReference type="InterPro" id="IPR001610">
    <property type="entry name" value="PAC"/>
</dbReference>
<dbReference type="EMBL" id="JALPRF010000005">
    <property type="protein sequence ID" value="MCK8495002.1"/>
    <property type="molecule type" value="Genomic_DNA"/>
</dbReference>
<evidence type="ECO:0000256" key="2">
    <source>
        <dbReference type="ARBA" id="ARBA00012438"/>
    </source>
</evidence>
<dbReference type="InterPro" id="IPR013655">
    <property type="entry name" value="PAS_fold_3"/>
</dbReference>
<dbReference type="NCBIfam" id="TIGR00229">
    <property type="entry name" value="sensory_box"/>
    <property type="match status" value="4"/>
</dbReference>
<comment type="catalytic activity">
    <reaction evidence="1">
        <text>ATP + protein L-histidine = ADP + protein N-phospho-L-histidine.</text>
        <dbReference type="EC" id="2.7.13.3"/>
    </reaction>
</comment>
<dbReference type="InterPro" id="IPR052162">
    <property type="entry name" value="Sensor_kinase/Photoreceptor"/>
</dbReference>
<evidence type="ECO:0000256" key="4">
    <source>
        <dbReference type="ARBA" id="ARBA00022679"/>
    </source>
</evidence>
<dbReference type="InterPro" id="IPR000700">
    <property type="entry name" value="PAS-assoc_C"/>
</dbReference>
<evidence type="ECO:0000259" key="6">
    <source>
        <dbReference type="PROSITE" id="PS50109"/>
    </source>
</evidence>
<dbReference type="SMART" id="SM00388">
    <property type="entry name" value="HisKA"/>
    <property type="match status" value="1"/>
</dbReference>
<dbReference type="Gene3D" id="3.30.565.10">
    <property type="entry name" value="Histidine kinase-like ATPase, C-terminal domain"/>
    <property type="match status" value="1"/>
</dbReference>